<dbReference type="EMBL" id="CP063849">
    <property type="protein sequence ID" value="QOY86973.1"/>
    <property type="molecule type" value="Genomic_DNA"/>
</dbReference>
<keyword evidence="8" id="KW-0472">Membrane</keyword>
<dbReference type="PANTHER" id="PTHR43790:SF3">
    <property type="entry name" value="D-ALLOSE IMPORT ATP-BINDING PROTEIN ALSA-RELATED"/>
    <property type="match status" value="1"/>
</dbReference>
<dbReference type="GO" id="GO:0016887">
    <property type="term" value="F:ATP hydrolysis activity"/>
    <property type="evidence" value="ECO:0007669"/>
    <property type="project" value="InterPro"/>
</dbReference>
<keyword evidence="2" id="KW-1003">Cell membrane</keyword>
<dbReference type="PANTHER" id="PTHR43790">
    <property type="entry name" value="CARBOHYDRATE TRANSPORT ATP-BINDING PROTEIN MG119-RELATED"/>
    <property type="match status" value="1"/>
</dbReference>
<keyword evidence="6 10" id="KW-0067">ATP-binding</keyword>
<feature type="domain" description="ABC transporter" evidence="9">
    <location>
        <begin position="243"/>
        <end position="486"/>
    </location>
</feature>
<dbReference type="Pfam" id="PF00005">
    <property type="entry name" value="ABC_tran"/>
    <property type="match status" value="2"/>
</dbReference>
<dbReference type="Gene3D" id="3.40.50.300">
    <property type="entry name" value="P-loop containing nucleotide triphosphate hydrolases"/>
    <property type="match status" value="2"/>
</dbReference>
<dbReference type="AlphaFoldDB" id="A0A7S7NNP2"/>
<dbReference type="CDD" id="cd03215">
    <property type="entry name" value="ABC_Carb_Monos_II"/>
    <property type="match status" value="1"/>
</dbReference>
<dbReference type="CDD" id="cd03216">
    <property type="entry name" value="ABC_Carb_Monos_I"/>
    <property type="match status" value="1"/>
</dbReference>
<dbReference type="InterPro" id="IPR003439">
    <property type="entry name" value="ABC_transporter-like_ATP-bd"/>
</dbReference>
<evidence type="ECO:0000256" key="4">
    <source>
        <dbReference type="ARBA" id="ARBA00022737"/>
    </source>
</evidence>
<keyword evidence="4" id="KW-0677">Repeat</keyword>
<keyword evidence="7" id="KW-1278">Translocase</keyword>
<name>A0A7S7NNP2_PALFE</name>
<dbReference type="InterPro" id="IPR003593">
    <property type="entry name" value="AAA+_ATPase"/>
</dbReference>
<dbReference type="InterPro" id="IPR017871">
    <property type="entry name" value="ABC_transporter-like_CS"/>
</dbReference>
<evidence type="ECO:0000256" key="1">
    <source>
        <dbReference type="ARBA" id="ARBA00022448"/>
    </source>
</evidence>
<organism evidence="10 11">
    <name type="scientific">Paludibaculum fermentans</name>
    <dbReference type="NCBI Taxonomy" id="1473598"/>
    <lineage>
        <taxon>Bacteria</taxon>
        <taxon>Pseudomonadati</taxon>
        <taxon>Acidobacteriota</taxon>
        <taxon>Terriglobia</taxon>
        <taxon>Bryobacterales</taxon>
        <taxon>Bryobacteraceae</taxon>
        <taxon>Paludibaculum</taxon>
    </lineage>
</organism>
<evidence type="ECO:0000256" key="8">
    <source>
        <dbReference type="ARBA" id="ARBA00023136"/>
    </source>
</evidence>
<keyword evidence="11" id="KW-1185">Reference proteome</keyword>
<accession>A0A7S7NNP2</accession>
<dbReference type="SUPFAM" id="SSF52540">
    <property type="entry name" value="P-loop containing nucleoside triphosphate hydrolases"/>
    <property type="match status" value="2"/>
</dbReference>
<evidence type="ECO:0000313" key="11">
    <source>
        <dbReference type="Proteomes" id="UP000593892"/>
    </source>
</evidence>
<gene>
    <name evidence="10" type="ORF">IRI77_30025</name>
</gene>
<dbReference type="InterPro" id="IPR027417">
    <property type="entry name" value="P-loop_NTPase"/>
</dbReference>
<feature type="domain" description="ABC transporter" evidence="9">
    <location>
        <begin position="1"/>
        <end position="232"/>
    </location>
</feature>
<protein>
    <submittedName>
        <fullName evidence="10">Sugar ABC transporter ATP-binding protein</fullName>
    </submittedName>
</protein>
<dbReference type="KEGG" id="pfer:IRI77_30025"/>
<dbReference type="PROSITE" id="PS50893">
    <property type="entry name" value="ABC_TRANSPORTER_2"/>
    <property type="match status" value="2"/>
</dbReference>
<evidence type="ECO:0000256" key="3">
    <source>
        <dbReference type="ARBA" id="ARBA00022597"/>
    </source>
</evidence>
<evidence type="ECO:0000313" key="10">
    <source>
        <dbReference type="EMBL" id="QOY86973.1"/>
    </source>
</evidence>
<keyword evidence="1" id="KW-0813">Transport</keyword>
<evidence type="ECO:0000256" key="2">
    <source>
        <dbReference type="ARBA" id="ARBA00022475"/>
    </source>
</evidence>
<dbReference type="SMART" id="SM00382">
    <property type="entry name" value="AAA"/>
    <property type="match status" value="2"/>
</dbReference>
<dbReference type="PROSITE" id="PS00211">
    <property type="entry name" value="ABC_TRANSPORTER_1"/>
    <property type="match status" value="1"/>
</dbReference>
<dbReference type="Proteomes" id="UP000593892">
    <property type="component" value="Chromosome"/>
</dbReference>
<proteinExistence type="predicted"/>
<evidence type="ECO:0000256" key="6">
    <source>
        <dbReference type="ARBA" id="ARBA00022840"/>
    </source>
</evidence>
<keyword evidence="3" id="KW-0762">Sugar transport</keyword>
<dbReference type="GO" id="GO:0005524">
    <property type="term" value="F:ATP binding"/>
    <property type="evidence" value="ECO:0007669"/>
    <property type="project" value="UniProtKB-KW"/>
</dbReference>
<keyword evidence="5" id="KW-0547">Nucleotide-binding</keyword>
<sequence length="492" mass="53569">MQKRFGGVVALRDGNLEVRRGEVHLLLGENGAGKSTLMKILAGLQRPDAGTLEWQGQAMRFANPAESQRAGVSMVHQESLLAPHLTVAENIYLGREPAAPFGLIHRRKAVEDARRLIEQHHFPLQADWTVQRLGPAGRQLVEILRAIAHGSSLLIFDEPTSSLSHAESAEVFRIVREMRDRGTSIIYITHRMDELRELGDRVTVLRDGETVFTGELGGTTTEELIRHMVGRPFEAVYQRASLPPGQEMLRVEGLERRGVLCGVSFRLHAGEVVGLAGLIGAGRTELCRAIFGVDPIDAGTVSVQGQPVRIRSPRDAVRVGMALIPEDRQKNGLAVGLPVAQNMLMASLERVSRFGFLNHAQEEAVVAGQSTRLNLKSASPGQLAGKLSGGNQQKVVIARWMTRGANIILFDEPTRGIDIGAKIEVFRLIDELARGGAAVLMVSSELPELLQLADRILVMRQGRIVAELPGQTTQEEILRHAALGGGGTERVA</sequence>
<dbReference type="RefSeq" id="WP_194448642.1">
    <property type="nucleotide sequence ID" value="NZ_CP063849.1"/>
</dbReference>
<dbReference type="InterPro" id="IPR050107">
    <property type="entry name" value="ABC_carbohydrate_import_ATPase"/>
</dbReference>
<evidence type="ECO:0000256" key="7">
    <source>
        <dbReference type="ARBA" id="ARBA00022967"/>
    </source>
</evidence>
<evidence type="ECO:0000256" key="5">
    <source>
        <dbReference type="ARBA" id="ARBA00022741"/>
    </source>
</evidence>
<evidence type="ECO:0000259" key="9">
    <source>
        <dbReference type="PROSITE" id="PS50893"/>
    </source>
</evidence>
<reference evidence="10 11" key="1">
    <citation type="submission" date="2020-10" db="EMBL/GenBank/DDBJ databases">
        <title>Complete genome sequence of Paludibaculum fermentans P105T, a facultatively anaerobic acidobacterium capable of dissimilatory Fe(III) reduction.</title>
        <authorList>
            <person name="Dedysh S.N."/>
            <person name="Beletsky A.V."/>
            <person name="Kulichevskaya I.S."/>
            <person name="Mardanov A.V."/>
            <person name="Ravin N.V."/>
        </authorList>
    </citation>
    <scope>NUCLEOTIDE SEQUENCE [LARGE SCALE GENOMIC DNA]</scope>
    <source>
        <strain evidence="10 11">P105</strain>
    </source>
</reference>